<evidence type="ECO:0000256" key="1">
    <source>
        <dbReference type="SAM" id="MobiDB-lite"/>
    </source>
</evidence>
<gene>
    <name evidence="2" type="ORF">AFUS01_LOCUS36309</name>
</gene>
<feature type="region of interest" description="Disordered" evidence="1">
    <location>
        <begin position="1"/>
        <end position="28"/>
    </location>
</feature>
<name>A0A8J2PK97_9HEXA</name>
<sequence>MEPQPEKRIRGDENSDKGGLTSGTSYSNCPNSNEYQDFIETFPELVSHVSQQFPKVTSFTFTISKFDPTTITVGNIFEAFPNLRNLSLEGRCDFKNISGMDNATIAEYVEQGLPIETIPRQKSITDFMELETIVFGSCFDVDPDMVRYCLPRVPKLREVTLHWNDSLSEPLLRDSIGHLKRNMLKTEAIEFESGPFY</sequence>
<evidence type="ECO:0000313" key="2">
    <source>
        <dbReference type="EMBL" id="CAG7826244.1"/>
    </source>
</evidence>
<protein>
    <submittedName>
        <fullName evidence="2">Uncharacterized protein</fullName>
    </submittedName>
</protein>
<reference evidence="2" key="1">
    <citation type="submission" date="2021-06" db="EMBL/GenBank/DDBJ databases">
        <authorList>
            <person name="Hodson N. C."/>
            <person name="Mongue J. A."/>
            <person name="Jaron S. K."/>
        </authorList>
    </citation>
    <scope>NUCLEOTIDE SEQUENCE</scope>
</reference>
<comment type="caution">
    <text evidence="2">The sequence shown here is derived from an EMBL/GenBank/DDBJ whole genome shotgun (WGS) entry which is preliminary data.</text>
</comment>
<evidence type="ECO:0000313" key="3">
    <source>
        <dbReference type="Proteomes" id="UP000708208"/>
    </source>
</evidence>
<proteinExistence type="predicted"/>
<accession>A0A8J2PK97</accession>
<organism evidence="2 3">
    <name type="scientific">Allacma fusca</name>
    <dbReference type="NCBI Taxonomy" id="39272"/>
    <lineage>
        <taxon>Eukaryota</taxon>
        <taxon>Metazoa</taxon>
        <taxon>Ecdysozoa</taxon>
        <taxon>Arthropoda</taxon>
        <taxon>Hexapoda</taxon>
        <taxon>Collembola</taxon>
        <taxon>Symphypleona</taxon>
        <taxon>Sminthuridae</taxon>
        <taxon>Allacma</taxon>
    </lineage>
</organism>
<dbReference type="EMBL" id="CAJVCH010539154">
    <property type="protein sequence ID" value="CAG7826244.1"/>
    <property type="molecule type" value="Genomic_DNA"/>
</dbReference>
<dbReference type="AlphaFoldDB" id="A0A8J2PK97"/>
<feature type="compositionally biased region" description="Basic and acidic residues" evidence="1">
    <location>
        <begin position="1"/>
        <end position="16"/>
    </location>
</feature>
<keyword evidence="3" id="KW-1185">Reference proteome</keyword>
<dbReference type="Proteomes" id="UP000708208">
    <property type="component" value="Unassembled WGS sequence"/>
</dbReference>